<organism evidence="2 3">
    <name type="scientific">Aquamicrobium terrae</name>
    <dbReference type="NCBI Taxonomy" id="1324945"/>
    <lineage>
        <taxon>Bacteria</taxon>
        <taxon>Pseudomonadati</taxon>
        <taxon>Pseudomonadota</taxon>
        <taxon>Alphaproteobacteria</taxon>
        <taxon>Hyphomicrobiales</taxon>
        <taxon>Phyllobacteriaceae</taxon>
        <taxon>Aquamicrobium</taxon>
    </lineage>
</organism>
<evidence type="ECO:0000256" key="1">
    <source>
        <dbReference type="SAM" id="MobiDB-lite"/>
    </source>
</evidence>
<feature type="region of interest" description="Disordered" evidence="1">
    <location>
        <begin position="19"/>
        <end position="47"/>
    </location>
</feature>
<comment type="caution">
    <text evidence="2">The sequence shown here is derived from an EMBL/GenBank/DDBJ whole genome shotgun (WGS) entry which is preliminary data.</text>
</comment>
<proteinExistence type="predicted"/>
<dbReference type="EMBL" id="JBEPML010000016">
    <property type="protein sequence ID" value="MET3793656.1"/>
    <property type="molecule type" value="Genomic_DNA"/>
</dbReference>
<sequence length="47" mass="5311">MALTIARLIGRQIAREHSEALQAANDDKPFKTRTGVQEDRPCEDDDQ</sequence>
<gene>
    <name evidence="2" type="ORF">ABID37_003894</name>
</gene>
<name>A0ABV2N3P0_9HYPH</name>
<accession>A0ABV2N3P0</accession>
<protein>
    <submittedName>
        <fullName evidence="2">Uncharacterized protein</fullName>
    </submittedName>
</protein>
<dbReference type="RefSeq" id="WP_354197724.1">
    <property type="nucleotide sequence ID" value="NZ_JBEPML010000016.1"/>
</dbReference>
<feature type="compositionally biased region" description="Basic and acidic residues" evidence="1">
    <location>
        <begin position="19"/>
        <end position="40"/>
    </location>
</feature>
<keyword evidence="3" id="KW-1185">Reference proteome</keyword>
<reference evidence="2 3" key="1">
    <citation type="submission" date="2024-06" db="EMBL/GenBank/DDBJ databases">
        <title>Genomic Encyclopedia of Type Strains, Phase IV (KMG-IV): sequencing the most valuable type-strain genomes for metagenomic binning, comparative biology and taxonomic classification.</title>
        <authorList>
            <person name="Goeker M."/>
        </authorList>
    </citation>
    <scope>NUCLEOTIDE SEQUENCE [LARGE SCALE GENOMIC DNA]</scope>
    <source>
        <strain evidence="2 3">DSM 27865</strain>
    </source>
</reference>
<evidence type="ECO:0000313" key="2">
    <source>
        <dbReference type="EMBL" id="MET3793656.1"/>
    </source>
</evidence>
<evidence type="ECO:0000313" key="3">
    <source>
        <dbReference type="Proteomes" id="UP001549076"/>
    </source>
</evidence>
<dbReference type="Proteomes" id="UP001549076">
    <property type="component" value="Unassembled WGS sequence"/>
</dbReference>